<feature type="compositionally biased region" description="Polar residues" evidence="4">
    <location>
        <begin position="219"/>
        <end position="237"/>
    </location>
</feature>
<organism evidence="6 7">
    <name type="scientific">Acorus calamus</name>
    <name type="common">Sweet flag</name>
    <dbReference type="NCBI Taxonomy" id="4465"/>
    <lineage>
        <taxon>Eukaryota</taxon>
        <taxon>Viridiplantae</taxon>
        <taxon>Streptophyta</taxon>
        <taxon>Embryophyta</taxon>
        <taxon>Tracheophyta</taxon>
        <taxon>Spermatophyta</taxon>
        <taxon>Magnoliopsida</taxon>
        <taxon>Liliopsida</taxon>
        <taxon>Acoraceae</taxon>
        <taxon>Acorus</taxon>
    </lineage>
</organism>
<dbReference type="PROSITE" id="PS51892">
    <property type="entry name" value="SUBTILASE"/>
    <property type="match status" value="1"/>
</dbReference>
<sequence>MGPPPAKWKGSCQSSNFTCNNKIIGARFYHIGDNSSGDSPRDTEWHGTHTVSTAAGRQVSSANFFGLHEGTARGGVPSARIAVYKVCWFDGCQDVDILAAFDDAIADGVDIVSVSLGSPFPWDYFEDSIAIGAFHAMKSGILTSNSAGNSGPQPSSVSNYSPWSLTIAAGTIDPNIGTKLELGNGLVLVGSSMHISDSNDTLYPLVYGGDAPNKGGGYSSEQSRMKASSSIRITMSL</sequence>
<comment type="caution">
    <text evidence="3">Lacks conserved residue(s) required for the propagation of feature annotation.</text>
</comment>
<dbReference type="Pfam" id="PF00082">
    <property type="entry name" value="Peptidase_S8"/>
    <property type="match status" value="1"/>
</dbReference>
<dbReference type="AlphaFoldDB" id="A0AAV9F4K6"/>
<proteinExistence type="inferred from homology"/>
<evidence type="ECO:0000259" key="5">
    <source>
        <dbReference type="Pfam" id="PF00082"/>
    </source>
</evidence>
<reference evidence="6" key="1">
    <citation type="journal article" date="2023" name="Nat. Commun.">
        <title>Diploid and tetraploid genomes of Acorus and the evolution of monocots.</title>
        <authorList>
            <person name="Ma L."/>
            <person name="Liu K.W."/>
            <person name="Li Z."/>
            <person name="Hsiao Y.Y."/>
            <person name="Qi Y."/>
            <person name="Fu T."/>
            <person name="Tang G.D."/>
            <person name="Zhang D."/>
            <person name="Sun W.H."/>
            <person name="Liu D.K."/>
            <person name="Li Y."/>
            <person name="Chen G.Z."/>
            <person name="Liu X.D."/>
            <person name="Liao X.Y."/>
            <person name="Jiang Y.T."/>
            <person name="Yu X."/>
            <person name="Hao Y."/>
            <person name="Huang J."/>
            <person name="Zhao X.W."/>
            <person name="Ke S."/>
            <person name="Chen Y.Y."/>
            <person name="Wu W.L."/>
            <person name="Hsu J.L."/>
            <person name="Lin Y.F."/>
            <person name="Huang M.D."/>
            <person name="Li C.Y."/>
            <person name="Huang L."/>
            <person name="Wang Z.W."/>
            <person name="Zhao X."/>
            <person name="Zhong W.Y."/>
            <person name="Peng D.H."/>
            <person name="Ahmad S."/>
            <person name="Lan S."/>
            <person name="Zhang J.S."/>
            <person name="Tsai W.C."/>
            <person name="Van de Peer Y."/>
            <person name="Liu Z.J."/>
        </authorList>
    </citation>
    <scope>NUCLEOTIDE SEQUENCE</scope>
    <source>
        <strain evidence="6">CP</strain>
    </source>
</reference>
<feature type="domain" description="Peptidase S8/S53" evidence="5">
    <location>
        <begin position="30"/>
        <end position="190"/>
    </location>
</feature>
<name>A0AAV9F4K6_ACOCL</name>
<dbReference type="InterPro" id="IPR000209">
    <property type="entry name" value="Peptidase_S8/S53_dom"/>
</dbReference>
<comment type="caution">
    <text evidence="6">The sequence shown here is derived from an EMBL/GenBank/DDBJ whole genome shotgun (WGS) entry which is preliminary data.</text>
</comment>
<dbReference type="Gene3D" id="3.40.50.200">
    <property type="entry name" value="Peptidase S8/S53 domain"/>
    <property type="match status" value="1"/>
</dbReference>
<evidence type="ECO:0000256" key="2">
    <source>
        <dbReference type="ARBA" id="ARBA00022729"/>
    </source>
</evidence>
<dbReference type="InterPro" id="IPR036852">
    <property type="entry name" value="Peptidase_S8/S53_dom_sf"/>
</dbReference>
<evidence type="ECO:0000256" key="3">
    <source>
        <dbReference type="PROSITE-ProRule" id="PRU01240"/>
    </source>
</evidence>
<dbReference type="PANTHER" id="PTHR10795">
    <property type="entry name" value="PROPROTEIN CONVERTASE SUBTILISIN/KEXIN"/>
    <property type="match status" value="1"/>
</dbReference>
<feature type="region of interest" description="Disordered" evidence="4">
    <location>
        <begin position="214"/>
        <end position="237"/>
    </location>
</feature>
<evidence type="ECO:0000313" key="7">
    <source>
        <dbReference type="Proteomes" id="UP001180020"/>
    </source>
</evidence>
<dbReference type="InterPro" id="IPR045051">
    <property type="entry name" value="SBT"/>
</dbReference>
<dbReference type="GO" id="GO:0006508">
    <property type="term" value="P:proteolysis"/>
    <property type="evidence" value="ECO:0007669"/>
    <property type="project" value="InterPro"/>
</dbReference>
<evidence type="ECO:0000256" key="1">
    <source>
        <dbReference type="ARBA" id="ARBA00011073"/>
    </source>
</evidence>
<protein>
    <recommendedName>
        <fullName evidence="5">Peptidase S8/S53 domain-containing protein</fullName>
    </recommendedName>
</protein>
<gene>
    <name evidence="6" type="ORF">QJS10_CPA03g01330</name>
</gene>
<comment type="similarity">
    <text evidence="1 3">Belongs to the peptidase S8 family.</text>
</comment>
<dbReference type="Gene3D" id="3.50.30.30">
    <property type="match status" value="1"/>
</dbReference>
<reference evidence="6" key="2">
    <citation type="submission" date="2023-06" db="EMBL/GenBank/DDBJ databases">
        <authorList>
            <person name="Ma L."/>
            <person name="Liu K.-W."/>
            <person name="Li Z."/>
            <person name="Hsiao Y.-Y."/>
            <person name="Qi Y."/>
            <person name="Fu T."/>
            <person name="Tang G."/>
            <person name="Zhang D."/>
            <person name="Sun W.-H."/>
            <person name="Liu D.-K."/>
            <person name="Li Y."/>
            <person name="Chen G.-Z."/>
            <person name="Liu X.-D."/>
            <person name="Liao X.-Y."/>
            <person name="Jiang Y.-T."/>
            <person name="Yu X."/>
            <person name="Hao Y."/>
            <person name="Huang J."/>
            <person name="Zhao X.-W."/>
            <person name="Ke S."/>
            <person name="Chen Y.-Y."/>
            <person name="Wu W.-L."/>
            <person name="Hsu J.-L."/>
            <person name="Lin Y.-F."/>
            <person name="Huang M.-D."/>
            <person name="Li C.-Y."/>
            <person name="Huang L."/>
            <person name="Wang Z.-W."/>
            <person name="Zhao X."/>
            <person name="Zhong W.-Y."/>
            <person name="Peng D.-H."/>
            <person name="Ahmad S."/>
            <person name="Lan S."/>
            <person name="Zhang J.-S."/>
            <person name="Tsai W.-C."/>
            <person name="Van De Peer Y."/>
            <person name="Liu Z.-J."/>
        </authorList>
    </citation>
    <scope>NUCLEOTIDE SEQUENCE</scope>
    <source>
        <strain evidence="6">CP</strain>
        <tissue evidence="6">Leaves</tissue>
    </source>
</reference>
<evidence type="ECO:0000313" key="6">
    <source>
        <dbReference type="EMBL" id="KAK1320214.1"/>
    </source>
</evidence>
<evidence type="ECO:0000256" key="4">
    <source>
        <dbReference type="SAM" id="MobiDB-lite"/>
    </source>
</evidence>
<dbReference type="GO" id="GO:0004252">
    <property type="term" value="F:serine-type endopeptidase activity"/>
    <property type="evidence" value="ECO:0007669"/>
    <property type="project" value="InterPro"/>
</dbReference>
<dbReference type="Proteomes" id="UP001180020">
    <property type="component" value="Unassembled WGS sequence"/>
</dbReference>
<accession>A0AAV9F4K6</accession>
<keyword evidence="2" id="KW-0732">Signal</keyword>
<dbReference type="EMBL" id="JAUJYO010000003">
    <property type="protein sequence ID" value="KAK1320214.1"/>
    <property type="molecule type" value="Genomic_DNA"/>
</dbReference>
<dbReference type="SUPFAM" id="SSF52743">
    <property type="entry name" value="Subtilisin-like"/>
    <property type="match status" value="1"/>
</dbReference>
<keyword evidence="7" id="KW-1185">Reference proteome</keyword>